<keyword evidence="17" id="KW-0407">Ion channel</keyword>
<keyword evidence="16" id="KW-0966">Cell projection</keyword>
<dbReference type="KEGG" id="osn:115216305"/>
<evidence type="ECO:0000313" key="20">
    <source>
        <dbReference type="RefSeq" id="XP_029641366.1"/>
    </source>
</evidence>
<evidence type="ECO:0000256" key="4">
    <source>
        <dbReference type="ARBA" id="ARBA00007200"/>
    </source>
</evidence>
<dbReference type="PANTHER" id="PTHR10877">
    <property type="entry name" value="POLYCYSTIN FAMILY MEMBER"/>
    <property type="match status" value="1"/>
</dbReference>
<evidence type="ECO:0000256" key="3">
    <source>
        <dbReference type="ARBA" id="ARBA00004651"/>
    </source>
</evidence>
<dbReference type="SUPFAM" id="SSF47473">
    <property type="entry name" value="EF-hand"/>
    <property type="match status" value="1"/>
</dbReference>
<evidence type="ECO:0000256" key="14">
    <source>
        <dbReference type="ARBA" id="ARBA00023157"/>
    </source>
</evidence>
<keyword evidence="19" id="KW-1185">Reference proteome</keyword>
<keyword evidence="10" id="KW-1133">Transmembrane helix</keyword>
<dbReference type="AlphaFoldDB" id="A0A6P7STU6"/>
<accession>A0A6P7STU6</accession>
<dbReference type="GO" id="GO:0005509">
    <property type="term" value="F:calcium ion binding"/>
    <property type="evidence" value="ECO:0007669"/>
    <property type="project" value="InterPro"/>
</dbReference>
<dbReference type="InterPro" id="IPR003915">
    <property type="entry name" value="PKD_2"/>
</dbReference>
<dbReference type="PROSITE" id="PS00018">
    <property type="entry name" value="EF_HAND_1"/>
    <property type="match status" value="1"/>
</dbReference>
<keyword evidence="12" id="KW-0406">Ion transport</keyword>
<keyword evidence="14" id="KW-1015">Disulfide bond</keyword>
<evidence type="ECO:0000256" key="16">
    <source>
        <dbReference type="ARBA" id="ARBA00023273"/>
    </source>
</evidence>
<dbReference type="GO" id="GO:0031410">
    <property type="term" value="C:cytoplasmic vesicle"/>
    <property type="evidence" value="ECO:0007669"/>
    <property type="project" value="UniProtKB-SubCell"/>
</dbReference>
<name>A0A6P7STU6_9MOLL</name>
<dbReference type="Gene3D" id="1.10.238.10">
    <property type="entry name" value="EF-hand"/>
    <property type="match status" value="1"/>
</dbReference>
<dbReference type="GO" id="GO:0005262">
    <property type="term" value="F:calcium channel activity"/>
    <property type="evidence" value="ECO:0007669"/>
    <property type="project" value="UniProtKB-KW"/>
</dbReference>
<dbReference type="InterPro" id="IPR051223">
    <property type="entry name" value="Polycystin"/>
</dbReference>
<evidence type="ECO:0000256" key="12">
    <source>
        <dbReference type="ARBA" id="ARBA00023065"/>
    </source>
</evidence>
<evidence type="ECO:0000256" key="1">
    <source>
        <dbReference type="ARBA" id="ARBA00004138"/>
    </source>
</evidence>
<dbReference type="FunFam" id="1.20.5.340:FF:000020">
    <property type="entry name" value="polycystin-2 isoform X1"/>
    <property type="match status" value="1"/>
</dbReference>
<gene>
    <name evidence="20" type="primary">LOC115216305</name>
</gene>
<dbReference type="CDD" id="cd00051">
    <property type="entry name" value="EFh"/>
    <property type="match status" value="1"/>
</dbReference>
<evidence type="ECO:0000256" key="13">
    <source>
        <dbReference type="ARBA" id="ARBA00023136"/>
    </source>
</evidence>
<evidence type="ECO:0000256" key="11">
    <source>
        <dbReference type="ARBA" id="ARBA00023054"/>
    </source>
</evidence>
<evidence type="ECO:0000256" key="2">
    <source>
        <dbReference type="ARBA" id="ARBA00004541"/>
    </source>
</evidence>
<dbReference type="SUPFAM" id="SSF81324">
    <property type="entry name" value="Voltage-gated potassium channels"/>
    <property type="match status" value="1"/>
</dbReference>
<keyword evidence="13" id="KW-0472">Membrane</keyword>
<evidence type="ECO:0000256" key="10">
    <source>
        <dbReference type="ARBA" id="ARBA00022989"/>
    </source>
</evidence>
<dbReference type="InterPro" id="IPR002048">
    <property type="entry name" value="EF_hand_dom"/>
</dbReference>
<evidence type="ECO:0000256" key="17">
    <source>
        <dbReference type="ARBA" id="ARBA00023303"/>
    </source>
</evidence>
<evidence type="ECO:0000256" key="7">
    <source>
        <dbReference type="ARBA" id="ARBA00022673"/>
    </source>
</evidence>
<dbReference type="Pfam" id="PF20519">
    <property type="entry name" value="Polycystin_dom"/>
    <property type="match status" value="1"/>
</dbReference>
<dbReference type="Gene3D" id="1.10.287.70">
    <property type="match status" value="1"/>
</dbReference>
<evidence type="ECO:0000256" key="9">
    <source>
        <dbReference type="ARBA" id="ARBA00022837"/>
    </source>
</evidence>
<comment type="similarity">
    <text evidence="4">Belongs to the polycystin family.</text>
</comment>
<keyword evidence="7" id="KW-0107">Calcium channel</keyword>
<evidence type="ECO:0000256" key="15">
    <source>
        <dbReference type="ARBA" id="ARBA00023180"/>
    </source>
</evidence>
<evidence type="ECO:0000256" key="8">
    <source>
        <dbReference type="ARBA" id="ARBA00022692"/>
    </source>
</evidence>
<dbReference type="InterPro" id="IPR018247">
    <property type="entry name" value="EF_Hand_1_Ca_BS"/>
</dbReference>
<organism evidence="19 20">
    <name type="scientific">Octopus sinensis</name>
    <name type="common">East Asian common octopus</name>
    <dbReference type="NCBI Taxonomy" id="2607531"/>
    <lineage>
        <taxon>Eukaryota</taxon>
        <taxon>Metazoa</taxon>
        <taxon>Spiralia</taxon>
        <taxon>Lophotrochozoa</taxon>
        <taxon>Mollusca</taxon>
        <taxon>Cephalopoda</taxon>
        <taxon>Coleoidea</taxon>
        <taxon>Octopodiformes</taxon>
        <taxon>Octopoda</taxon>
        <taxon>Incirrata</taxon>
        <taxon>Octopodidae</taxon>
        <taxon>Octopus</taxon>
    </lineage>
</organism>
<dbReference type="InterPro" id="IPR046791">
    <property type="entry name" value="Polycystin_dom"/>
</dbReference>
<reference evidence="20" key="1">
    <citation type="submission" date="2025-08" db="UniProtKB">
        <authorList>
            <consortium name="RefSeq"/>
        </authorList>
    </citation>
    <scope>IDENTIFICATION</scope>
</reference>
<evidence type="ECO:0000256" key="18">
    <source>
        <dbReference type="ARBA" id="ARBA00023329"/>
    </source>
</evidence>
<protein>
    <submittedName>
        <fullName evidence="20">Polycystin-2-like isoform X1</fullName>
    </submittedName>
</protein>
<proteinExistence type="inferred from homology"/>
<dbReference type="FunFam" id="1.10.287.70:FF:000055">
    <property type="entry name" value="Polycystic kidney disease 2-like 1"/>
    <property type="match status" value="1"/>
</dbReference>
<evidence type="ECO:0000256" key="6">
    <source>
        <dbReference type="ARBA" id="ARBA00022475"/>
    </source>
</evidence>
<dbReference type="GO" id="GO:0005886">
    <property type="term" value="C:plasma membrane"/>
    <property type="evidence" value="ECO:0007669"/>
    <property type="project" value="UniProtKB-SubCell"/>
</dbReference>
<keyword evidence="8" id="KW-0812">Transmembrane</keyword>
<dbReference type="GO" id="GO:0050982">
    <property type="term" value="P:detection of mechanical stimulus"/>
    <property type="evidence" value="ECO:0007669"/>
    <property type="project" value="TreeGrafter"/>
</dbReference>
<dbReference type="Proteomes" id="UP000515154">
    <property type="component" value="Linkage group LG10"/>
</dbReference>
<sequence>MSGNSRPASAQSRKAWQSNDDMGLVPTSNDSNGIVSQSYGMEPGMYGSKFNEKKESPKPPVGFCGKVMKGIRSLWATRDTEETKGDRELHVKTTLRELIIYIIFLAVLCVITFGMTSTSMYYYTKAMTDLFIDSTYSGGGSFRTITTVNDVWKFTKGPLMDSLYWEKWYNEEPIVGERFIYYENKLLGLPRMRQLRVRNDSCIVHSDFKNTIKTCYDAYSENNEDHETFGANPPTDIAKAFIYRTKDELDGTSHWGQLETYGTGGFVQDLGKTKNVSLKFVTALFDNLWIDRGTRVLFIDFTVYNANINLFCVMRLVVEFPATGGALSSWRIASVKLIRYVNSLDYFVMACEAIFVLFILYYIIEETIEIKKHKLSYFKCFWNILDMLVIFISVLCIAFNVYRTSAVGDKLNQLLSSSNKYSDFQFLAFCQTHFNNAIAVTVFMAWIKIFKYISFNKTMTQLSSTLGKCAKDLAGFAVMFFIIFLAFTQLGYLIFGTQVKEFSSFESAFFTLFRIILGDFDFHQLESANRVLGPIFFILYVFFVFFILLNMFLAIINDTYSEVKGDIANQKSEFEMTDYFKRGYQRMADKLNFKRDKIVDIQKALQSADMNNDKQLDFEEWRQDMKSRGYADEEIELMFAKYDLNGDRVLDEDEQKKMNADLKAQTDALNKEYDELEEKANNNNRCSSRMSYQEDSGEDSDDEDNGSKVSRSGRVTNGVSYEEFTVLSRRVDRMEHSIGSIVSKIDAVLVKLEAMEKAKIKRRETMAKMLDSITESTSNTDEMKRDQMEKLVREELERWDSEASIGQANGRGDSPGSSSGAGTCGLRPRSSSRPGSGQNLGGSHL</sequence>
<keyword evidence="7" id="KW-0109">Calcium transport</keyword>
<dbReference type="SMART" id="SM00054">
    <property type="entry name" value="EFh"/>
    <property type="match status" value="2"/>
</dbReference>
<dbReference type="GO" id="GO:0005929">
    <property type="term" value="C:cilium"/>
    <property type="evidence" value="ECO:0007669"/>
    <property type="project" value="UniProtKB-SubCell"/>
</dbReference>
<evidence type="ECO:0000313" key="19">
    <source>
        <dbReference type="Proteomes" id="UP000515154"/>
    </source>
</evidence>
<keyword evidence="6" id="KW-1003">Cell membrane</keyword>
<dbReference type="PROSITE" id="PS50222">
    <property type="entry name" value="EF_HAND_2"/>
    <property type="match status" value="1"/>
</dbReference>
<dbReference type="Pfam" id="PF08016">
    <property type="entry name" value="PKD_channel"/>
    <property type="match status" value="1"/>
</dbReference>
<dbReference type="PRINTS" id="PR01433">
    <property type="entry name" value="POLYCYSTIN2"/>
</dbReference>
<dbReference type="Gene3D" id="1.20.5.340">
    <property type="match status" value="1"/>
</dbReference>
<keyword evidence="5" id="KW-0813">Transport</keyword>
<comment type="subcellular location">
    <subcellularLocation>
        <location evidence="3">Cell membrane</location>
        <topology evidence="3">Multi-pass membrane protein</topology>
    </subcellularLocation>
    <subcellularLocation>
        <location evidence="1">Cell projection</location>
        <location evidence="1">Cilium</location>
    </subcellularLocation>
    <subcellularLocation>
        <location evidence="2">Cytoplasmic vesicle</location>
    </subcellularLocation>
</comment>
<keyword evidence="18" id="KW-0968">Cytoplasmic vesicle</keyword>
<keyword evidence="9" id="KW-0106">Calcium</keyword>
<keyword evidence="15" id="KW-0325">Glycoprotein</keyword>
<dbReference type="InterPro" id="IPR011992">
    <property type="entry name" value="EF-hand-dom_pair"/>
</dbReference>
<dbReference type="InterPro" id="IPR013122">
    <property type="entry name" value="PKD1_2_channel"/>
</dbReference>
<dbReference type="PANTHER" id="PTHR10877:SF183">
    <property type="entry name" value="AT14535P-RELATED"/>
    <property type="match status" value="1"/>
</dbReference>
<evidence type="ECO:0000256" key="5">
    <source>
        <dbReference type="ARBA" id="ARBA00022448"/>
    </source>
</evidence>
<dbReference type="RefSeq" id="XP_029641366.1">
    <property type="nucleotide sequence ID" value="XM_029785506.2"/>
</dbReference>
<keyword evidence="11" id="KW-0175">Coiled coil</keyword>